<dbReference type="InterPro" id="IPR006058">
    <property type="entry name" value="2Fe2S_fd_BS"/>
</dbReference>
<dbReference type="PROSITE" id="PS00197">
    <property type="entry name" value="2FE2S_FER_1"/>
    <property type="match status" value="1"/>
</dbReference>
<reference evidence="7 8" key="1">
    <citation type="submission" date="2023-07" db="EMBL/GenBank/DDBJ databases">
        <title>Genomic Encyclopedia of Type Strains, Phase IV (KMG-IV): sequencing the most valuable type-strain genomes for metagenomic binning, comparative biology and taxonomic classification.</title>
        <authorList>
            <person name="Goeker M."/>
        </authorList>
    </citation>
    <scope>NUCLEOTIDE SEQUENCE [LARGE SCALE GENOMIC DNA]</scope>
    <source>
        <strain evidence="7 8">DSM 19619</strain>
    </source>
</reference>
<evidence type="ECO:0000259" key="6">
    <source>
        <dbReference type="PROSITE" id="PS51085"/>
    </source>
</evidence>
<keyword evidence="1" id="KW-0001">2Fe-2S</keyword>
<dbReference type="InterPro" id="IPR002888">
    <property type="entry name" value="2Fe-2S-bd"/>
</dbReference>
<keyword evidence="4" id="KW-0408">Iron</keyword>
<gene>
    <name evidence="7" type="ORF">QO011_002632</name>
</gene>
<dbReference type="InterPro" id="IPR036010">
    <property type="entry name" value="2Fe-2S_ferredoxin-like_sf"/>
</dbReference>
<dbReference type="PANTHER" id="PTHR44379">
    <property type="entry name" value="OXIDOREDUCTASE WITH IRON-SULFUR SUBUNIT"/>
    <property type="match status" value="1"/>
</dbReference>
<sequence>MKSQPVAIIVNGQVQEILVRPGTTLLRTLRDALDLTGAKAGCEGGTCGTCTVHIDGTPVLACCTLTELVDGGAITTIEGLADGEVLHPIQAAFYEGFATQCGFCNAGMIMAAKGLLDRTLSPSREEAMAAISGNVCRCTGYEAIVDAVLDAAARLRALDRRAA</sequence>
<keyword evidence="2" id="KW-0479">Metal-binding</keyword>
<evidence type="ECO:0000256" key="5">
    <source>
        <dbReference type="ARBA" id="ARBA00023014"/>
    </source>
</evidence>
<evidence type="ECO:0000256" key="1">
    <source>
        <dbReference type="ARBA" id="ARBA00022714"/>
    </source>
</evidence>
<dbReference type="EMBL" id="JAUSVX010000004">
    <property type="protein sequence ID" value="MDQ0469616.1"/>
    <property type="molecule type" value="Genomic_DNA"/>
</dbReference>
<evidence type="ECO:0000256" key="3">
    <source>
        <dbReference type="ARBA" id="ARBA00023002"/>
    </source>
</evidence>
<dbReference type="CDD" id="cd00207">
    <property type="entry name" value="fer2"/>
    <property type="match status" value="1"/>
</dbReference>
<protein>
    <submittedName>
        <fullName evidence="7">Carbon-monoxide dehydrogenase small subunit</fullName>
        <ecNumber evidence="7">1.2.7.4</ecNumber>
    </submittedName>
</protein>
<name>A0ABU0J5S8_9HYPH</name>
<dbReference type="PROSITE" id="PS51085">
    <property type="entry name" value="2FE2S_FER_2"/>
    <property type="match status" value="1"/>
</dbReference>
<dbReference type="PANTHER" id="PTHR44379:SF8">
    <property type="entry name" value="XANTHINE DEHYDROGENASE IRON-SULFUR-BINDING SUBUNIT XDHC-RELATED"/>
    <property type="match status" value="1"/>
</dbReference>
<dbReference type="GO" id="GO:0043885">
    <property type="term" value="F:anaerobic carbon-monoxide dehydrogenase activity"/>
    <property type="evidence" value="ECO:0007669"/>
    <property type="project" value="UniProtKB-EC"/>
</dbReference>
<comment type="caution">
    <text evidence="7">The sequence shown here is derived from an EMBL/GenBank/DDBJ whole genome shotgun (WGS) entry which is preliminary data.</text>
</comment>
<keyword evidence="8" id="KW-1185">Reference proteome</keyword>
<dbReference type="InterPro" id="IPR036884">
    <property type="entry name" value="2Fe-2S-bd_dom_sf"/>
</dbReference>
<dbReference type="Pfam" id="PF00111">
    <property type="entry name" value="Fer2"/>
    <property type="match status" value="1"/>
</dbReference>
<proteinExistence type="predicted"/>
<dbReference type="SUPFAM" id="SSF47741">
    <property type="entry name" value="CO dehydrogenase ISP C-domain like"/>
    <property type="match status" value="1"/>
</dbReference>
<dbReference type="Gene3D" id="1.10.150.120">
    <property type="entry name" value="[2Fe-2S]-binding domain"/>
    <property type="match status" value="1"/>
</dbReference>
<feature type="domain" description="2Fe-2S ferredoxin-type" evidence="6">
    <location>
        <begin position="4"/>
        <end position="80"/>
    </location>
</feature>
<organism evidence="7 8">
    <name type="scientific">Labrys wisconsinensis</name>
    <dbReference type="NCBI Taxonomy" id="425677"/>
    <lineage>
        <taxon>Bacteria</taxon>
        <taxon>Pseudomonadati</taxon>
        <taxon>Pseudomonadota</taxon>
        <taxon>Alphaproteobacteria</taxon>
        <taxon>Hyphomicrobiales</taxon>
        <taxon>Xanthobacteraceae</taxon>
        <taxon>Labrys</taxon>
    </lineage>
</organism>
<evidence type="ECO:0000313" key="7">
    <source>
        <dbReference type="EMBL" id="MDQ0469616.1"/>
    </source>
</evidence>
<keyword evidence="3 7" id="KW-0560">Oxidoreductase</keyword>
<dbReference type="InterPro" id="IPR001041">
    <property type="entry name" value="2Fe-2S_ferredoxin-type"/>
</dbReference>
<dbReference type="Proteomes" id="UP001242480">
    <property type="component" value="Unassembled WGS sequence"/>
</dbReference>
<evidence type="ECO:0000256" key="4">
    <source>
        <dbReference type="ARBA" id="ARBA00023004"/>
    </source>
</evidence>
<dbReference type="InterPro" id="IPR051452">
    <property type="entry name" value="Diverse_Oxidoreductases"/>
</dbReference>
<dbReference type="RefSeq" id="WP_307272470.1">
    <property type="nucleotide sequence ID" value="NZ_JAUSVX010000004.1"/>
</dbReference>
<dbReference type="Pfam" id="PF01799">
    <property type="entry name" value="Fer2_2"/>
    <property type="match status" value="1"/>
</dbReference>
<dbReference type="SUPFAM" id="SSF54292">
    <property type="entry name" value="2Fe-2S ferredoxin-like"/>
    <property type="match status" value="1"/>
</dbReference>
<keyword evidence="5" id="KW-0411">Iron-sulfur</keyword>
<dbReference type="InterPro" id="IPR012675">
    <property type="entry name" value="Beta-grasp_dom_sf"/>
</dbReference>
<evidence type="ECO:0000313" key="8">
    <source>
        <dbReference type="Proteomes" id="UP001242480"/>
    </source>
</evidence>
<dbReference type="Gene3D" id="3.10.20.30">
    <property type="match status" value="1"/>
</dbReference>
<evidence type="ECO:0000256" key="2">
    <source>
        <dbReference type="ARBA" id="ARBA00022723"/>
    </source>
</evidence>
<accession>A0ABU0J5S8</accession>
<dbReference type="EC" id="1.2.7.4" evidence="7"/>